<dbReference type="EMBL" id="QPJL01000025">
    <property type="protein sequence ID" value="RCW79469.1"/>
    <property type="molecule type" value="Genomic_DNA"/>
</dbReference>
<accession>A0A368YIL8</accession>
<sequence length="160" mass="16858">MSNPSTLTTYATAFLASLSLFGLVDAGRVATGAPVASAITQSFLLPILGIASATFLGLTIIVLSRSLLPRPHAWNSDRTERAVLEVGLAATCYFGVLAMLSYFFALMAPGWVTGLAPAMARHWPWFLALPCLAFGAFGPKHKPAWLVAGAVFVTIGLFTG</sequence>
<keyword evidence="1" id="KW-0472">Membrane</keyword>
<organism evidence="2 3">
    <name type="scientific">Paracoccus lutimaris</name>
    <dbReference type="NCBI Taxonomy" id="1490030"/>
    <lineage>
        <taxon>Bacteria</taxon>
        <taxon>Pseudomonadati</taxon>
        <taxon>Pseudomonadota</taxon>
        <taxon>Alphaproteobacteria</taxon>
        <taxon>Rhodobacterales</taxon>
        <taxon>Paracoccaceae</taxon>
        <taxon>Paracoccus</taxon>
    </lineage>
</organism>
<dbReference type="AlphaFoldDB" id="A0A368YIL8"/>
<feature type="transmembrane region" description="Helical" evidence="1">
    <location>
        <begin position="144"/>
        <end position="159"/>
    </location>
</feature>
<feature type="transmembrane region" description="Helical" evidence="1">
    <location>
        <begin position="120"/>
        <end position="137"/>
    </location>
</feature>
<gene>
    <name evidence="2" type="ORF">DFP89_12553</name>
</gene>
<dbReference type="OrthoDB" id="7770813at2"/>
<dbReference type="Proteomes" id="UP000253345">
    <property type="component" value="Unassembled WGS sequence"/>
</dbReference>
<comment type="caution">
    <text evidence="2">The sequence shown here is derived from an EMBL/GenBank/DDBJ whole genome shotgun (WGS) entry which is preliminary data.</text>
</comment>
<reference evidence="2 3" key="1">
    <citation type="submission" date="2018-07" db="EMBL/GenBank/DDBJ databases">
        <title>Genomic Encyclopedia of Type Strains, Phase III (KMG-III): the genomes of soil and plant-associated and newly described type strains.</title>
        <authorList>
            <person name="Whitman W."/>
        </authorList>
    </citation>
    <scope>NUCLEOTIDE SEQUENCE [LARGE SCALE GENOMIC DNA]</scope>
    <source>
        <strain evidence="2 3">CECT 8525</strain>
    </source>
</reference>
<keyword evidence="1" id="KW-1133">Transmembrane helix</keyword>
<evidence type="ECO:0000313" key="3">
    <source>
        <dbReference type="Proteomes" id="UP000253345"/>
    </source>
</evidence>
<dbReference type="RefSeq" id="WP_114350550.1">
    <property type="nucleotide sequence ID" value="NZ_QPJL01000025.1"/>
</dbReference>
<protein>
    <submittedName>
        <fullName evidence="2">Uncharacterized protein</fullName>
    </submittedName>
</protein>
<evidence type="ECO:0000313" key="2">
    <source>
        <dbReference type="EMBL" id="RCW79469.1"/>
    </source>
</evidence>
<keyword evidence="1" id="KW-0812">Transmembrane</keyword>
<feature type="transmembrane region" description="Helical" evidence="1">
    <location>
        <begin position="83"/>
        <end position="108"/>
    </location>
</feature>
<proteinExistence type="predicted"/>
<feature type="transmembrane region" description="Helical" evidence="1">
    <location>
        <begin position="42"/>
        <end position="63"/>
    </location>
</feature>
<evidence type="ECO:0000256" key="1">
    <source>
        <dbReference type="SAM" id="Phobius"/>
    </source>
</evidence>
<keyword evidence="3" id="KW-1185">Reference proteome</keyword>
<name>A0A368YIL8_9RHOB</name>